<feature type="transmembrane region" description="Helical" evidence="2">
    <location>
        <begin position="99"/>
        <end position="121"/>
    </location>
</feature>
<dbReference type="EMBL" id="JBHRTE010000037">
    <property type="protein sequence ID" value="MFC3167978.1"/>
    <property type="molecule type" value="Genomic_DNA"/>
</dbReference>
<feature type="transmembrane region" description="Helical" evidence="2">
    <location>
        <begin position="357"/>
        <end position="375"/>
    </location>
</feature>
<comment type="caution">
    <text evidence="3">The sequence shown here is derived from an EMBL/GenBank/DDBJ whole genome shotgun (WGS) entry which is preliminary data.</text>
</comment>
<evidence type="ECO:0000256" key="2">
    <source>
        <dbReference type="SAM" id="Phobius"/>
    </source>
</evidence>
<evidence type="ECO:0000313" key="4">
    <source>
        <dbReference type="Proteomes" id="UP001595557"/>
    </source>
</evidence>
<accession>A0ABV7IER2</accession>
<sequence>MALTFLFASLSLAAAGLAGPGIWGAGTSLAVVHLFALGWLCSMMLGALIQFTPVLCARALALPTLALPALLLIGAGTAMLAAGFLWLDGWTAGQGALALAPAVLAAGFALAAAMLVPTLVAARAFREPEGRMVILALGALAGLWITGAAMAAALAGYDLLPVAVPRALPFHILLGAGGFLSLAAFGVSYKLFAMFLLAPEGDGPLRRAVFGGAALALAMAIGLAVPSLAGRAALPAGLPVALAAAATAILYLAEIRRLWRSRRRPQPEVNMRWSRAALAFLALSALLSCPALLWGGQWAEVAVFLALVGWLSTLTLSQMVKIVSFLTWIQVFASQIGRRPVPLVTELTDARAAGRMLALWCLGVLCGALALALGHAAGFRLAALILLAAALGIGREAIAIRRLRHLDPARRPDRLPPLILPVSLQGSSHDNTRPARA</sequence>
<feature type="transmembrane region" description="Helical" evidence="2">
    <location>
        <begin position="28"/>
        <end position="48"/>
    </location>
</feature>
<feature type="transmembrane region" description="Helical" evidence="2">
    <location>
        <begin position="301"/>
        <end position="329"/>
    </location>
</feature>
<reference evidence="4" key="1">
    <citation type="journal article" date="2019" name="Int. J. Syst. Evol. Microbiol.">
        <title>The Global Catalogue of Microorganisms (GCM) 10K type strain sequencing project: providing services to taxonomists for standard genome sequencing and annotation.</title>
        <authorList>
            <consortium name="The Broad Institute Genomics Platform"/>
            <consortium name="The Broad Institute Genome Sequencing Center for Infectious Disease"/>
            <person name="Wu L."/>
            <person name="Ma J."/>
        </authorList>
    </citation>
    <scope>NUCLEOTIDE SEQUENCE [LARGE SCALE GENOMIC DNA]</scope>
    <source>
        <strain evidence="4">KCTC 52239</strain>
    </source>
</reference>
<evidence type="ECO:0000313" key="3">
    <source>
        <dbReference type="EMBL" id="MFC3167978.1"/>
    </source>
</evidence>
<protein>
    <submittedName>
        <fullName evidence="3">Uncharacterized protein</fullName>
    </submittedName>
</protein>
<feature type="transmembrane region" description="Helical" evidence="2">
    <location>
        <begin position="169"/>
        <end position="197"/>
    </location>
</feature>
<dbReference type="RefSeq" id="WP_377706934.1">
    <property type="nucleotide sequence ID" value="NZ_JBHRTE010000037.1"/>
</dbReference>
<feature type="region of interest" description="Disordered" evidence="1">
    <location>
        <begin position="417"/>
        <end position="437"/>
    </location>
</feature>
<gene>
    <name evidence="3" type="ORF">ACFOD7_07955</name>
</gene>
<keyword evidence="2" id="KW-0812">Transmembrane</keyword>
<feature type="transmembrane region" description="Helical" evidence="2">
    <location>
        <begin position="236"/>
        <end position="255"/>
    </location>
</feature>
<proteinExistence type="predicted"/>
<feature type="transmembrane region" description="Helical" evidence="2">
    <location>
        <begin position="60"/>
        <end position="87"/>
    </location>
</feature>
<organism evidence="3 4">
    <name type="scientific">Paracoccus fontiphilus</name>
    <dbReference type="NCBI Taxonomy" id="1815556"/>
    <lineage>
        <taxon>Bacteria</taxon>
        <taxon>Pseudomonadati</taxon>
        <taxon>Pseudomonadota</taxon>
        <taxon>Alphaproteobacteria</taxon>
        <taxon>Rhodobacterales</taxon>
        <taxon>Paracoccaceae</taxon>
        <taxon>Paracoccus</taxon>
    </lineage>
</organism>
<dbReference type="Proteomes" id="UP001595557">
    <property type="component" value="Unassembled WGS sequence"/>
</dbReference>
<feature type="transmembrane region" description="Helical" evidence="2">
    <location>
        <begin position="133"/>
        <end position="157"/>
    </location>
</feature>
<keyword evidence="2" id="KW-1133">Transmembrane helix</keyword>
<feature type="transmembrane region" description="Helical" evidence="2">
    <location>
        <begin position="209"/>
        <end position="230"/>
    </location>
</feature>
<feature type="transmembrane region" description="Helical" evidence="2">
    <location>
        <begin position="276"/>
        <end position="295"/>
    </location>
</feature>
<keyword evidence="4" id="KW-1185">Reference proteome</keyword>
<evidence type="ECO:0000256" key="1">
    <source>
        <dbReference type="SAM" id="MobiDB-lite"/>
    </source>
</evidence>
<keyword evidence="2" id="KW-0472">Membrane</keyword>
<name>A0ABV7IER2_9RHOB</name>